<keyword evidence="3" id="KW-0443">Lipid metabolism</keyword>
<dbReference type="InParanoid" id="B9RZR5"/>
<evidence type="ECO:0000313" key="5">
    <source>
        <dbReference type="Proteomes" id="UP000008311"/>
    </source>
</evidence>
<protein>
    <submittedName>
        <fullName evidence="4">Anter-specific proline-rich protein APG, putative</fullName>
    </submittedName>
</protein>
<dbReference type="Gene3D" id="3.40.50.1110">
    <property type="entry name" value="SGNH hydrolase"/>
    <property type="match status" value="1"/>
</dbReference>
<dbReference type="InterPro" id="IPR001087">
    <property type="entry name" value="GDSL"/>
</dbReference>
<proteinExistence type="inferred from homology"/>
<accession>B9RZR5</accession>
<sequence length="284" mass="31592">MEIPKAKQDKHICKTGFISARKIMFDKLKLKNTFARPDYPKGIDFGNPIGIPSGRYTNGRTAIDIIGKILSLRNFVSTEQESGLNNFTPPYLAPTTTGDVLLKGVNYASSAAGILNATGSGVGDLIPLDMKISCSVKTRQNIIAQMGAPAEKKLLNRAIYIAATGANDVMYFAKRTDLERPKSFYLDTIISRFRSRLTRLYKLCSRKFMVTNSGAGGCVPHLRDDYPKVLDGCVPFVNQLMQAYNRRLKRLLEELNTNLTGSTFVLADIYAMSEYIIRNYISYG</sequence>
<keyword evidence="2" id="KW-0378">Hydrolase</keyword>
<dbReference type="InterPro" id="IPR051058">
    <property type="entry name" value="GDSL_Est/Lipase"/>
</dbReference>
<name>B9RZR5_RICCO</name>
<dbReference type="Proteomes" id="UP000008311">
    <property type="component" value="Unassembled WGS sequence"/>
</dbReference>
<keyword evidence="3" id="KW-0442">Lipid degradation</keyword>
<evidence type="ECO:0000256" key="1">
    <source>
        <dbReference type="ARBA" id="ARBA00008668"/>
    </source>
</evidence>
<dbReference type="AlphaFoldDB" id="B9RZR5"/>
<keyword evidence="5" id="KW-1185">Reference proteome</keyword>
<dbReference type="PANTHER" id="PTHR45648">
    <property type="entry name" value="GDSL LIPASE/ACYLHYDROLASE FAMILY PROTEIN (AFU_ORTHOLOGUE AFUA_4G14700)"/>
    <property type="match status" value="1"/>
</dbReference>
<dbReference type="GO" id="GO:0016042">
    <property type="term" value="P:lipid catabolic process"/>
    <property type="evidence" value="ECO:0007669"/>
    <property type="project" value="UniProtKB-KW"/>
</dbReference>
<comment type="similarity">
    <text evidence="1">Belongs to the 'GDSL' lipolytic enzyme family.</text>
</comment>
<evidence type="ECO:0000256" key="3">
    <source>
        <dbReference type="ARBA" id="ARBA00022963"/>
    </source>
</evidence>
<organism evidence="4 5">
    <name type="scientific">Ricinus communis</name>
    <name type="common">Castor bean</name>
    <dbReference type="NCBI Taxonomy" id="3988"/>
    <lineage>
        <taxon>Eukaryota</taxon>
        <taxon>Viridiplantae</taxon>
        <taxon>Streptophyta</taxon>
        <taxon>Embryophyta</taxon>
        <taxon>Tracheophyta</taxon>
        <taxon>Spermatophyta</taxon>
        <taxon>Magnoliopsida</taxon>
        <taxon>eudicotyledons</taxon>
        <taxon>Gunneridae</taxon>
        <taxon>Pentapetalae</taxon>
        <taxon>rosids</taxon>
        <taxon>fabids</taxon>
        <taxon>Malpighiales</taxon>
        <taxon>Euphorbiaceae</taxon>
        <taxon>Acalyphoideae</taxon>
        <taxon>Acalypheae</taxon>
        <taxon>Ricinus</taxon>
    </lineage>
</organism>
<dbReference type="Pfam" id="PF00657">
    <property type="entry name" value="Lipase_GDSL"/>
    <property type="match status" value="1"/>
</dbReference>
<dbReference type="GO" id="GO:0016788">
    <property type="term" value="F:hydrolase activity, acting on ester bonds"/>
    <property type="evidence" value="ECO:0007669"/>
    <property type="project" value="InterPro"/>
</dbReference>
<dbReference type="eggNOG" id="ENOG502SJ3F">
    <property type="taxonomic scope" value="Eukaryota"/>
</dbReference>
<dbReference type="InterPro" id="IPR036514">
    <property type="entry name" value="SGNH_hydro_sf"/>
</dbReference>
<dbReference type="PANTHER" id="PTHR45648:SF9">
    <property type="entry name" value="PROLINE-RICH PROTEIN APG, PUTATIVE-RELATED"/>
    <property type="match status" value="1"/>
</dbReference>
<dbReference type="STRING" id="3988.B9RZR5"/>
<reference evidence="5" key="1">
    <citation type="journal article" date="2010" name="Nat. Biotechnol.">
        <title>Draft genome sequence of the oilseed species Ricinus communis.</title>
        <authorList>
            <person name="Chan A.P."/>
            <person name="Crabtree J."/>
            <person name="Zhao Q."/>
            <person name="Lorenzi H."/>
            <person name="Orvis J."/>
            <person name="Puiu D."/>
            <person name="Melake-Berhan A."/>
            <person name="Jones K.M."/>
            <person name="Redman J."/>
            <person name="Chen G."/>
            <person name="Cahoon E.B."/>
            <person name="Gedil M."/>
            <person name="Stanke M."/>
            <person name="Haas B.J."/>
            <person name="Wortman J.R."/>
            <person name="Fraser-Liggett C.M."/>
            <person name="Ravel J."/>
            <person name="Rabinowicz P.D."/>
        </authorList>
    </citation>
    <scope>NUCLEOTIDE SEQUENCE [LARGE SCALE GENOMIC DNA]</scope>
    <source>
        <strain evidence="5">cv. Hale</strain>
    </source>
</reference>
<evidence type="ECO:0000313" key="4">
    <source>
        <dbReference type="EMBL" id="EEF43098.1"/>
    </source>
</evidence>
<dbReference type="EMBL" id="EQ973835">
    <property type="protein sequence ID" value="EEF43098.1"/>
    <property type="molecule type" value="Genomic_DNA"/>
</dbReference>
<gene>
    <name evidence="4" type="ORF">RCOM_1000630</name>
</gene>
<evidence type="ECO:0000256" key="2">
    <source>
        <dbReference type="ARBA" id="ARBA00022801"/>
    </source>
</evidence>